<dbReference type="GO" id="GO:0051287">
    <property type="term" value="F:NAD binding"/>
    <property type="evidence" value="ECO:0007669"/>
    <property type="project" value="InterPro"/>
</dbReference>
<keyword evidence="8" id="KW-1185">Reference proteome</keyword>
<dbReference type="eggNOG" id="COG1052">
    <property type="taxonomic scope" value="Bacteria"/>
</dbReference>
<dbReference type="Proteomes" id="UP000000245">
    <property type="component" value="Chromosome"/>
</dbReference>
<dbReference type="SUPFAM" id="SSF51735">
    <property type="entry name" value="NAD(P)-binding Rossmann-fold domains"/>
    <property type="match status" value="1"/>
</dbReference>
<evidence type="ECO:0000313" key="8">
    <source>
        <dbReference type="Proteomes" id="UP000000245"/>
    </source>
</evidence>
<evidence type="ECO:0000256" key="3">
    <source>
        <dbReference type="ARBA" id="ARBA00023027"/>
    </source>
</evidence>
<organism evidence="7 8">
    <name type="scientific">Acidiphilium cryptum (strain JF-5)</name>
    <dbReference type="NCBI Taxonomy" id="349163"/>
    <lineage>
        <taxon>Bacteria</taxon>
        <taxon>Pseudomonadati</taxon>
        <taxon>Pseudomonadota</taxon>
        <taxon>Alphaproteobacteria</taxon>
        <taxon>Acetobacterales</taxon>
        <taxon>Acidocellaceae</taxon>
        <taxon>Acidiphilium</taxon>
    </lineage>
</organism>
<evidence type="ECO:0000259" key="6">
    <source>
        <dbReference type="Pfam" id="PF02826"/>
    </source>
</evidence>
<reference evidence="7 8" key="1">
    <citation type="submission" date="2007-05" db="EMBL/GenBank/DDBJ databases">
        <title>Complete sequence of chromosome of Acidiphilium cryptum JF-5.</title>
        <authorList>
            <consortium name="US DOE Joint Genome Institute"/>
            <person name="Copeland A."/>
            <person name="Lucas S."/>
            <person name="Lapidus A."/>
            <person name="Barry K."/>
            <person name="Detter J.C."/>
            <person name="Glavina del Rio T."/>
            <person name="Hammon N."/>
            <person name="Israni S."/>
            <person name="Dalin E."/>
            <person name="Tice H."/>
            <person name="Pitluck S."/>
            <person name="Sims D."/>
            <person name="Brettin T."/>
            <person name="Bruce D."/>
            <person name="Han C."/>
            <person name="Schmutz J."/>
            <person name="Larimer F."/>
            <person name="Land M."/>
            <person name="Hauser L."/>
            <person name="Kyrpides N."/>
            <person name="Kim E."/>
            <person name="Magnuson T."/>
            <person name="Richardson P."/>
        </authorList>
    </citation>
    <scope>NUCLEOTIDE SEQUENCE [LARGE SCALE GENOMIC DNA]</scope>
    <source>
        <strain evidence="7 8">JF-5</strain>
    </source>
</reference>
<feature type="domain" description="D-isomer specific 2-hydroxyacid dehydrogenase NAD-binding" evidence="6">
    <location>
        <begin position="106"/>
        <end position="282"/>
    </location>
</feature>
<dbReference type="PANTHER" id="PTHR42789:SF1">
    <property type="entry name" value="D-ISOMER SPECIFIC 2-HYDROXYACID DEHYDROGENASE FAMILY PROTEIN (AFU_ORTHOLOGUE AFUA_6G10090)"/>
    <property type="match status" value="1"/>
</dbReference>
<dbReference type="InterPro" id="IPR006140">
    <property type="entry name" value="D-isomer_DH_NAD-bd"/>
</dbReference>
<evidence type="ECO:0000256" key="4">
    <source>
        <dbReference type="RuleBase" id="RU003719"/>
    </source>
</evidence>
<name>A5G0Z0_ACICJ</name>
<keyword evidence="3" id="KW-0520">NAD</keyword>
<dbReference type="InterPro" id="IPR036291">
    <property type="entry name" value="NAD(P)-bd_dom_sf"/>
</dbReference>
<dbReference type="InterPro" id="IPR006139">
    <property type="entry name" value="D-isomer_2_OHA_DH_cat_dom"/>
</dbReference>
<dbReference type="PANTHER" id="PTHR42789">
    <property type="entry name" value="D-ISOMER SPECIFIC 2-HYDROXYACID DEHYDROGENASE FAMILY PROTEIN (AFU_ORTHOLOGUE AFUA_6G10090)"/>
    <property type="match status" value="1"/>
</dbReference>
<dbReference type="GO" id="GO:0016616">
    <property type="term" value="F:oxidoreductase activity, acting on the CH-OH group of donors, NAD or NADP as acceptor"/>
    <property type="evidence" value="ECO:0007669"/>
    <property type="project" value="InterPro"/>
</dbReference>
<accession>A5G0Z0</accession>
<evidence type="ECO:0000313" key="7">
    <source>
        <dbReference type="EMBL" id="ABQ31522.1"/>
    </source>
</evidence>
<dbReference type="EMBL" id="CP000697">
    <property type="protein sequence ID" value="ABQ31522.1"/>
    <property type="molecule type" value="Genomic_DNA"/>
</dbReference>
<comment type="similarity">
    <text evidence="1 4">Belongs to the D-isomer specific 2-hydroxyacid dehydrogenase family.</text>
</comment>
<dbReference type="KEGG" id="acr:Acry_2328"/>
<evidence type="ECO:0000256" key="1">
    <source>
        <dbReference type="ARBA" id="ARBA00005854"/>
    </source>
</evidence>
<keyword evidence="2 4" id="KW-0560">Oxidoreductase</keyword>
<dbReference type="InterPro" id="IPR029753">
    <property type="entry name" value="D-isomer_DH_CS"/>
</dbReference>
<protein>
    <submittedName>
        <fullName evidence="7">D-isomer specific 2-hydroxyacid dehydrogenase, NAD-binding protein</fullName>
    </submittedName>
</protein>
<dbReference type="Pfam" id="PF02826">
    <property type="entry name" value="2-Hacid_dh_C"/>
    <property type="match status" value="1"/>
</dbReference>
<sequence length="328" mass="34576">MPHVLVAGRIHEAGIDALRAAEGITLDVVDEVSLESYAKLIVRADAVLIRTQPMPAEVIATAPQLRIVSRHGVGYDSVDVPALNARRIPLSLVGDVNSRSVAEHALMMILALARRLPDYDRATRAGEWHRRDSREAGDIAGKSLLVIGFGRIGRIVAKMAQAFEMQVMVRDPMADPAAIRDAGAVPADDLGGALAAADFVSLHIPRAGQAPVIGATELARMKPSAFLINTARGGLVDDAALDEALRAGRLAGAGLDVFTEEPPHPGRGLLDNERVLLTPHVAGLTQECAMRMSLAAARNILDHFAGRLDPALVVNRAAIGYAAAPAGA</sequence>
<gene>
    <name evidence="7" type="ordered locus">Acry_2328</name>
</gene>
<dbReference type="PROSITE" id="PS00671">
    <property type="entry name" value="D_2_HYDROXYACID_DH_3"/>
    <property type="match status" value="1"/>
</dbReference>
<dbReference type="Pfam" id="PF00389">
    <property type="entry name" value="2-Hacid_dh"/>
    <property type="match status" value="1"/>
</dbReference>
<dbReference type="CDD" id="cd12173">
    <property type="entry name" value="PGDH_4"/>
    <property type="match status" value="1"/>
</dbReference>
<dbReference type="AlphaFoldDB" id="A5G0Z0"/>
<feature type="domain" description="D-isomer specific 2-hydroxyacid dehydrogenase catalytic" evidence="5">
    <location>
        <begin position="4"/>
        <end position="311"/>
    </location>
</feature>
<dbReference type="HOGENOM" id="CLU_019796_1_3_5"/>
<dbReference type="SUPFAM" id="SSF52283">
    <property type="entry name" value="Formate/glycerate dehydrogenase catalytic domain-like"/>
    <property type="match status" value="1"/>
</dbReference>
<dbReference type="RefSeq" id="WP_007421625.1">
    <property type="nucleotide sequence ID" value="NC_009484.1"/>
</dbReference>
<dbReference type="InterPro" id="IPR050857">
    <property type="entry name" value="D-2-hydroxyacid_DH"/>
</dbReference>
<dbReference type="STRING" id="349163.Acry_2328"/>
<dbReference type="Gene3D" id="3.40.50.720">
    <property type="entry name" value="NAD(P)-binding Rossmann-like Domain"/>
    <property type="match status" value="2"/>
</dbReference>
<proteinExistence type="inferred from homology"/>
<evidence type="ECO:0000256" key="2">
    <source>
        <dbReference type="ARBA" id="ARBA00023002"/>
    </source>
</evidence>
<evidence type="ECO:0000259" key="5">
    <source>
        <dbReference type="Pfam" id="PF00389"/>
    </source>
</evidence>